<accession>A0ABT7ERT6</accession>
<gene>
    <name evidence="1" type="ORF">QNM18_22105</name>
</gene>
<proteinExistence type="predicted"/>
<dbReference type="EMBL" id="JASJUT010000012">
    <property type="protein sequence ID" value="MDK2597759.1"/>
    <property type="molecule type" value="Genomic_DNA"/>
</dbReference>
<dbReference type="Proteomes" id="UP001231915">
    <property type="component" value="Unassembled WGS sequence"/>
</dbReference>
<sequence length="184" mass="21305">MEYFNEVPFEELNFNNKGLLPSLIHDEDGVLKYSSPYEISWQSLELLFAHNTLRKRLSDNLCLLISDLQNSEIHIARIFIGGSFISTKPDPDDLDILIFWHPKERINNRQELEGYLESNAHLFDKESISKKYRIQVHFHGLLGPLDTAINIASKWTILNSHSREYDCLRGIISITHGNLNNINN</sequence>
<comment type="caution">
    <text evidence="1">The sequence shown here is derived from an EMBL/GenBank/DDBJ whole genome shotgun (WGS) entry which is preliminary data.</text>
</comment>
<reference evidence="1 2" key="1">
    <citation type="submission" date="2023-05" db="EMBL/GenBank/DDBJ databases">
        <title>Pseudoalteromonas ardens sp. nov., Pseudoalteromonas obscura sp. nov., and Pseudoalteromonas umbrosa sp. nov., isolated from the coral Montipora capitata.</title>
        <authorList>
            <person name="Thomas E.M."/>
            <person name="Smith E.M."/>
            <person name="Papke E."/>
            <person name="Shlafstein M.D."/>
            <person name="Oline D.K."/>
            <person name="Videau P."/>
            <person name="Saw J.H."/>
            <person name="Strangman W.K."/>
            <person name="Ushijima B."/>
        </authorList>
    </citation>
    <scope>NUCLEOTIDE SEQUENCE [LARGE SCALE GENOMIC DNA]</scope>
    <source>
        <strain evidence="1 2">P94</strain>
    </source>
</reference>
<evidence type="ECO:0008006" key="3">
    <source>
        <dbReference type="Google" id="ProtNLM"/>
    </source>
</evidence>
<dbReference type="RefSeq" id="WP_284138473.1">
    <property type="nucleotide sequence ID" value="NZ_JASJUT010000012.1"/>
</dbReference>
<keyword evidence="2" id="KW-1185">Reference proteome</keyword>
<protein>
    <recommendedName>
        <fullName evidence="3">Polymerase nucleotidyl transferase domain-containing protein</fullName>
    </recommendedName>
</protein>
<evidence type="ECO:0000313" key="2">
    <source>
        <dbReference type="Proteomes" id="UP001231915"/>
    </source>
</evidence>
<evidence type="ECO:0000313" key="1">
    <source>
        <dbReference type="EMBL" id="MDK2597759.1"/>
    </source>
</evidence>
<organism evidence="1 2">
    <name type="scientific">Pseudoalteromonas obscura</name>
    <dbReference type="NCBI Taxonomy" id="3048491"/>
    <lineage>
        <taxon>Bacteria</taxon>
        <taxon>Pseudomonadati</taxon>
        <taxon>Pseudomonadota</taxon>
        <taxon>Gammaproteobacteria</taxon>
        <taxon>Alteromonadales</taxon>
        <taxon>Pseudoalteromonadaceae</taxon>
        <taxon>Pseudoalteromonas</taxon>
    </lineage>
</organism>
<dbReference type="Pfam" id="PF22014">
    <property type="entry name" value="DUF6932"/>
    <property type="match status" value="1"/>
</dbReference>
<name>A0ABT7ERT6_9GAMM</name>
<dbReference type="InterPro" id="IPR053860">
    <property type="entry name" value="DUF6932"/>
</dbReference>